<protein>
    <submittedName>
        <fullName evidence="1">Uncharacterized protein</fullName>
    </submittedName>
</protein>
<evidence type="ECO:0000313" key="1">
    <source>
        <dbReference type="EMBL" id="RRO17036.1"/>
    </source>
</evidence>
<gene>
    <name evidence="1" type="ORF">EIL87_12235</name>
</gene>
<proteinExistence type="predicted"/>
<name>A0A426JV55_9PSEU</name>
<dbReference type="RefSeq" id="WP_125090362.1">
    <property type="nucleotide sequence ID" value="NZ_RSAA01000010.1"/>
</dbReference>
<reference evidence="1 2" key="1">
    <citation type="submission" date="2018-11" db="EMBL/GenBank/DDBJ databases">
        <title>Saccharopolyspora rhizosphaerae sp. nov., an actinomycete isolated from rhizosphere soil in Thailand.</title>
        <authorList>
            <person name="Intra B."/>
            <person name="Euanorasetr J."/>
            <person name="Take A."/>
            <person name="Inahashi Y."/>
            <person name="Mori M."/>
            <person name="Panbangred W."/>
            <person name="Matsumoto A."/>
        </authorList>
    </citation>
    <scope>NUCLEOTIDE SEQUENCE [LARGE SCALE GENOMIC DNA]</scope>
    <source>
        <strain evidence="1 2">H219</strain>
    </source>
</reference>
<accession>A0A426JV55</accession>
<comment type="caution">
    <text evidence="1">The sequence shown here is derived from an EMBL/GenBank/DDBJ whole genome shotgun (WGS) entry which is preliminary data.</text>
</comment>
<dbReference type="Proteomes" id="UP000274515">
    <property type="component" value="Unassembled WGS sequence"/>
</dbReference>
<dbReference type="OrthoDB" id="5144858at2"/>
<dbReference type="AlphaFoldDB" id="A0A426JV55"/>
<sequence length="314" mass="35269">MTEGEITVRRVRITAEAIFEVTDPAAVEHAALDDIASSEFNVSEGETQDEAVESERDEVRGDLAAAVSWLADPMRMISSDIPGIDASETSHQAEELHVDASRVTYPDFAALFPVCECGRESCTACDGFQLAPRTAAALWTAGKLLADHAYDDVTTFGDDPVDPKAGAWMLFDEYPRITWRRNAIWRRQAARSFDDLTTDIESGDWPQPTCPAEEMALHRMLRYATDGVRGGWITFDGTLKDLPKRATDADFNELYDVLFQDTDILELFDASLDGIEDPDDELNQTTGIGDYRPQAWFEPFNNMTPRDRRRPFRR</sequence>
<organism evidence="1 2">
    <name type="scientific">Saccharopolyspora rhizosphaerae</name>
    <dbReference type="NCBI Taxonomy" id="2492662"/>
    <lineage>
        <taxon>Bacteria</taxon>
        <taxon>Bacillati</taxon>
        <taxon>Actinomycetota</taxon>
        <taxon>Actinomycetes</taxon>
        <taxon>Pseudonocardiales</taxon>
        <taxon>Pseudonocardiaceae</taxon>
        <taxon>Saccharopolyspora</taxon>
    </lineage>
</organism>
<keyword evidence="2" id="KW-1185">Reference proteome</keyword>
<evidence type="ECO:0000313" key="2">
    <source>
        <dbReference type="Proteomes" id="UP000274515"/>
    </source>
</evidence>
<dbReference type="EMBL" id="RSAA01000010">
    <property type="protein sequence ID" value="RRO17036.1"/>
    <property type="molecule type" value="Genomic_DNA"/>
</dbReference>